<reference evidence="3" key="1">
    <citation type="submission" date="2015-04" db="UniProtKB">
        <authorList>
            <consortium name="EnsemblPlants"/>
        </authorList>
    </citation>
    <scope>IDENTIFICATION</scope>
</reference>
<dbReference type="InterPro" id="IPR032675">
    <property type="entry name" value="LRR_dom_sf"/>
</dbReference>
<dbReference type="OMA" id="LFICIRR"/>
<accession>A0A0E0KM66</accession>
<dbReference type="AlphaFoldDB" id="A0A0E0KM66"/>
<dbReference type="Pfam" id="PF25019">
    <property type="entry name" value="LRR_R13L1-DRL21"/>
    <property type="match status" value="1"/>
</dbReference>
<dbReference type="PANTHER" id="PTHR36766">
    <property type="entry name" value="PLANT BROAD-SPECTRUM MILDEW RESISTANCE PROTEIN RPW8"/>
    <property type="match status" value="1"/>
</dbReference>
<dbReference type="Gramene" id="OPUNC04G00690.1">
    <property type="protein sequence ID" value="OPUNC04G00690.1"/>
    <property type="gene ID" value="OPUNC04G00690"/>
</dbReference>
<proteinExistence type="predicted"/>
<dbReference type="STRING" id="4537.A0A0E0KM66"/>
<protein>
    <recommendedName>
        <fullName evidence="2">R13L1/DRL21-like LRR repeat region domain-containing protein</fullName>
    </recommendedName>
</protein>
<dbReference type="EnsemblPlants" id="OPUNC04G00690.1">
    <property type="protein sequence ID" value="OPUNC04G00690.1"/>
    <property type="gene ID" value="OPUNC04G00690"/>
</dbReference>
<dbReference type="InterPro" id="IPR056789">
    <property type="entry name" value="LRR_R13L1-DRL21"/>
</dbReference>
<dbReference type="Proteomes" id="UP000026962">
    <property type="component" value="Chromosome 4"/>
</dbReference>
<feature type="domain" description="R13L1/DRL21-like LRR repeat region" evidence="2">
    <location>
        <begin position="144"/>
        <end position="218"/>
    </location>
</feature>
<dbReference type="HOGENOM" id="CLU_623158_0_0_1"/>
<reference evidence="3" key="2">
    <citation type="submission" date="2018-05" db="EMBL/GenBank/DDBJ databases">
        <title>OpunRS2 (Oryza punctata Reference Sequence Version 2).</title>
        <authorList>
            <person name="Zhang J."/>
            <person name="Kudrna D."/>
            <person name="Lee S."/>
            <person name="Talag J."/>
            <person name="Welchert J."/>
            <person name="Wing R.A."/>
        </authorList>
    </citation>
    <scope>NUCLEOTIDE SEQUENCE [LARGE SCALE GENOMIC DNA]</scope>
</reference>
<evidence type="ECO:0000313" key="3">
    <source>
        <dbReference type="EnsemblPlants" id="OPUNC04G00690.1"/>
    </source>
</evidence>
<evidence type="ECO:0000259" key="2">
    <source>
        <dbReference type="Pfam" id="PF25019"/>
    </source>
</evidence>
<keyword evidence="1" id="KW-0433">Leucine-rich repeat</keyword>
<dbReference type="PANTHER" id="PTHR36766:SF63">
    <property type="entry name" value="NB-ARC DOMAIN-CONTAINING PROTEIN"/>
    <property type="match status" value="1"/>
</dbReference>
<dbReference type="SUPFAM" id="SSF52058">
    <property type="entry name" value="L domain-like"/>
    <property type="match status" value="1"/>
</dbReference>
<dbReference type="Gene3D" id="3.80.10.10">
    <property type="entry name" value="Ribonuclease Inhibitor"/>
    <property type="match status" value="2"/>
</dbReference>
<keyword evidence="4" id="KW-1185">Reference proteome</keyword>
<name>A0A0E0KM66_ORYPU</name>
<evidence type="ECO:0000313" key="4">
    <source>
        <dbReference type="Proteomes" id="UP000026962"/>
    </source>
</evidence>
<sequence length="440" mass="48926">MGLKEKVCKLEKLCTLILIATSGGLGITIEELKAMPKKLKKLRVVHVDVQGHMVTIPGCICELKHLRCLRIHSPWSGNVQLPKKLDTIYHLQILELCGAGVLDFSNVQNISHLISLRDIRNSSSVFPNSDVSGFPGIGTLSSPDLQVEIPEGLFPLSQLTELEICQYDGLRCPSWLSSENQNGLFRNLQDLQISQCKTLKDLPELGDLFVRLRCLKLAGLPKLKRLPRFPDRLEDLNVQQCKALVVTCKEDVNMIRSLFVERATQIEPSLNITATEVVEIDSFACEQPYRFDTILCDIFGRCGSLPGELIHGHFTLPASVVDRLIVSHCFVTETVLHNCLRGSTSLSSLNIRCLPSEVMRSLTNLSDLSVGASQFSHLQGLNHLSRLQQLSITECPNLRTLGEDEKLQSVHGLVIDDITLAPQLLSTEGCSSMWCLRIDE</sequence>
<organism evidence="3">
    <name type="scientific">Oryza punctata</name>
    <name type="common">Red rice</name>
    <dbReference type="NCBI Taxonomy" id="4537"/>
    <lineage>
        <taxon>Eukaryota</taxon>
        <taxon>Viridiplantae</taxon>
        <taxon>Streptophyta</taxon>
        <taxon>Embryophyta</taxon>
        <taxon>Tracheophyta</taxon>
        <taxon>Spermatophyta</taxon>
        <taxon>Magnoliopsida</taxon>
        <taxon>Liliopsida</taxon>
        <taxon>Poales</taxon>
        <taxon>Poaceae</taxon>
        <taxon>BOP clade</taxon>
        <taxon>Oryzoideae</taxon>
        <taxon>Oryzeae</taxon>
        <taxon>Oryzinae</taxon>
        <taxon>Oryza</taxon>
    </lineage>
</organism>
<evidence type="ECO:0000256" key="1">
    <source>
        <dbReference type="ARBA" id="ARBA00022614"/>
    </source>
</evidence>